<organism evidence="1">
    <name type="scientific">Salmonella enterica subsp. enterica serovar Chester</name>
    <dbReference type="NCBI Taxonomy" id="149386"/>
    <lineage>
        <taxon>Bacteria</taxon>
        <taxon>Pseudomonadati</taxon>
        <taxon>Pseudomonadota</taxon>
        <taxon>Gammaproteobacteria</taxon>
        <taxon>Enterobacterales</taxon>
        <taxon>Enterobacteriaceae</taxon>
        <taxon>Salmonella</taxon>
    </lineage>
</organism>
<sequence length="129" mass="15013">MKIAEGLVDACRDPFTLWVLCGLRRDDRFGEFIRNPDALLSFVESEEKRLEEIKEESSTLTPDMVVYSRMTSHRWRTTHRLKGTTMKELIEGLSKALSSDNIIWPVVYTNEDHSDNVKVTLTRCYHTFS</sequence>
<evidence type="ECO:0000313" key="1">
    <source>
        <dbReference type="EMBL" id="EAC0255616.1"/>
    </source>
</evidence>
<name>A0A3Z4X5Y0_SALET</name>
<gene>
    <name evidence="1" type="ORF">EHE49_02920</name>
</gene>
<reference evidence="1" key="1">
    <citation type="submission" date="2018-11" db="EMBL/GenBank/DDBJ databases">
        <authorList>
            <person name="Ashton P.M."/>
            <person name="Dallman T."/>
            <person name="Nair S."/>
            <person name="De Pinna E."/>
            <person name="Peters T."/>
            <person name="Grant K."/>
        </authorList>
    </citation>
    <scope>NUCLEOTIDE SEQUENCE [LARGE SCALE GENOMIC DNA]</scope>
    <source>
        <strain evidence="1">634658</strain>
    </source>
</reference>
<dbReference type="Proteomes" id="UP000839816">
    <property type="component" value="Unassembled WGS sequence"/>
</dbReference>
<proteinExistence type="predicted"/>
<dbReference type="AlphaFoldDB" id="A0A3Z4X5Y0"/>
<comment type="caution">
    <text evidence="1">The sequence shown here is derived from an EMBL/GenBank/DDBJ whole genome shotgun (WGS) entry which is preliminary data.</text>
</comment>
<dbReference type="EMBL" id="AAAGNC010000003">
    <property type="protein sequence ID" value="EAC0255616.1"/>
    <property type="molecule type" value="Genomic_DNA"/>
</dbReference>
<protein>
    <submittedName>
        <fullName evidence="1">Uncharacterized protein</fullName>
    </submittedName>
</protein>
<accession>A0A3Z4X5Y0</accession>